<evidence type="ECO:0000313" key="2">
    <source>
        <dbReference type="Proteomes" id="UP001165960"/>
    </source>
</evidence>
<reference evidence="1" key="1">
    <citation type="submission" date="2022-04" db="EMBL/GenBank/DDBJ databases">
        <title>Genome of the entomopathogenic fungus Entomophthora muscae.</title>
        <authorList>
            <person name="Elya C."/>
            <person name="Lovett B.R."/>
            <person name="Lee E."/>
            <person name="Macias A.M."/>
            <person name="Hajek A.E."/>
            <person name="De Bivort B.L."/>
            <person name="Kasson M.T."/>
            <person name="De Fine Licht H.H."/>
            <person name="Stajich J.E."/>
        </authorList>
    </citation>
    <scope>NUCLEOTIDE SEQUENCE</scope>
    <source>
        <strain evidence="1">Berkeley</strain>
    </source>
</reference>
<proteinExistence type="predicted"/>
<organism evidence="1 2">
    <name type="scientific">Entomophthora muscae</name>
    <dbReference type="NCBI Taxonomy" id="34485"/>
    <lineage>
        <taxon>Eukaryota</taxon>
        <taxon>Fungi</taxon>
        <taxon>Fungi incertae sedis</taxon>
        <taxon>Zoopagomycota</taxon>
        <taxon>Entomophthoromycotina</taxon>
        <taxon>Entomophthoromycetes</taxon>
        <taxon>Entomophthorales</taxon>
        <taxon>Entomophthoraceae</taxon>
        <taxon>Entomophthora</taxon>
    </lineage>
</organism>
<evidence type="ECO:0000313" key="1">
    <source>
        <dbReference type="EMBL" id="KAJ9076144.1"/>
    </source>
</evidence>
<comment type="caution">
    <text evidence="1">The sequence shown here is derived from an EMBL/GenBank/DDBJ whole genome shotgun (WGS) entry which is preliminary data.</text>
</comment>
<dbReference type="EMBL" id="QTSX02002318">
    <property type="protein sequence ID" value="KAJ9076144.1"/>
    <property type="molecule type" value="Genomic_DNA"/>
</dbReference>
<dbReference type="Proteomes" id="UP001165960">
    <property type="component" value="Unassembled WGS sequence"/>
</dbReference>
<name>A0ACC2TNB8_9FUNG</name>
<protein>
    <submittedName>
        <fullName evidence="1">Uncharacterized protein</fullName>
    </submittedName>
</protein>
<keyword evidence="2" id="KW-1185">Reference proteome</keyword>
<gene>
    <name evidence="1" type="ORF">DSO57_1029036</name>
</gene>
<sequence length="292" mass="32994">MATFERSCDNCRRLKIRCDRGKPCCKNCNKRQVSCTRNKPLQKRGPKPKFASSKLKMLISARRQRLLLECGSPPDVTSEEEDEISDYSDYTEESTTSSGGDSFSEAELYSDEYYVQSYPFEAETESKPEIFLQCPMNMSSMFSHTDADSRIDAPQTVSTTIQGDLARFEKELRKMVPDSLNEQQATLLSYYFTNVQPQLPLISPQKFLTLTTAFPDDASFQSNMKLLVGALCQVTYLFSLSPSLFHHSILTFLVQSNLDILFSPEAALPKLPHILTNALVMLIRYHLAATSV</sequence>
<accession>A0ACC2TNB8</accession>